<gene>
    <name evidence="3" type="ORF">TRFO_38255</name>
</gene>
<accession>A0A1J4JDW4</accession>
<dbReference type="GO" id="GO:0006753">
    <property type="term" value="P:nucleoside phosphate metabolic process"/>
    <property type="evidence" value="ECO:0007669"/>
    <property type="project" value="TreeGrafter"/>
</dbReference>
<dbReference type="OrthoDB" id="10249920at2759"/>
<dbReference type="InterPro" id="IPR015797">
    <property type="entry name" value="NUDIX_hydrolase-like_dom_sf"/>
</dbReference>
<dbReference type="Gene3D" id="3.90.79.10">
    <property type="entry name" value="Nucleoside Triphosphate Pyrophosphohydrolase"/>
    <property type="match status" value="1"/>
</dbReference>
<dbReference type="PANTHER" id="PTHR11839">
    <property type="entry name" value="UDP/ADP-SUGAR PYROPHOSPHATASE"/>
    <property type="match status" value="1"/>
</dbReference>
<keyword evidence="2 3" id="KW-0378">Hydrolase</keyword>
<organism evidence="3 4">
    <name type="scientific">Tritrichomonas foetus</name>
    <dbReference type="NCBI Taxonomy" id="1144522"/>
    <lineage>
        <taxon>Eukaryota</taxon>
        <taxon>Metamonada</taxon>
        <taxon>Parabasalia</taxon>
        <taxon>Tritrichomonadida</taxon>
        <taxon>Tritrichomonadidae</taxon>
        <taxon>Tritrichomonas</taxon>
    </lineage>
</organism>
<keyword evidence="4" id="KW-1185">Reference proteome</keyword>
<sequence length="247" mass="28113">MSNFPVNYPKGLNDDLISRSILLPTWSHSLHPEIQIQSIDIKTADIFPGNRIGFFESDVNYKIPSNNQKNDFLFFNERIMMSGGSASIIVLIKCIETNDIYTVLVQQPRIGSGGLQFEYPAGLTDDSTDFRSTAARELEEECGISLNENDLENELLNISEMVNGNDDKYFTNAKMFFEATSMFLVRKKMKFSQIKELEGRYGGVDEEEQITNHIFLFDEVINVSKDPTTLSITYIVQKLMKTGKIIF</sequence>
<name>A0A1J4JDW4_9EUKA</name>
<dbReference type="SUPFAM" id="SSF55811">
    <property type="entry name" value="Nudix"/>
    <property type="match status" value="1"/>
</dbReference>
<evidence type="ECO:0000313" key="3">
    <source>
        <dbReference type="EMBL" id="OHS95629.1"/>
    </source>
</evidence>
<dbReference type="Proteomes" id="UP000179807">
    <property type="component" value="Unassembled WGS sequence"/>
</dbReference>
<evidence type="ECO:0000313" key="4">
    <source>
        <dbReference type="Proteomes" id="UP000179807"/>
    </source>
</evidence>
<dbReference type="AlphaFoldDB" id="A0A1J4JDW4"/>
<dbReference type="GO" id="GO:0019693">
    <property type="term" value="P:ribose phosphate metabolic process"/>
    <property type="evidence" value="ECO:0007669"/>
    <property type="project" value="TreeGrafter"/>
</dbReference>
<proteinExistence type="predicted"/>
<dbReference type="CDD" id="cd03424">
    <property type="entry name" value="NUDIX_ADPRase_Nudt5_UGPPase_Nudt14"/>
    <property type="match status" value="1"/>
</dbReference>
<dbReference type="EMBL" id="MLAK01001232">
    <property type="protein sequence ID" value="OHS95629.1"/>
    <property type="molecule type" value="Genomic_DNA"/>
</dbReference>
<comment type="cofactor">
    <cofactor evidence="1">
        <name>Mg(2+)</name>
        <dbReference type="ChEBI" id="CHEBI:18420"/>
    </cofactor>
</comment>
<dbReference type="RefSeq" id="XP_068348766.1">
    <property type="nucleotide sequence ID" value="XM_068511935.1"/>
</dbReference>
<reference evidence="3" key="1">
    <citation type="submission" date="2016-10" db="EMBL/GenBank/DDBJ databases">
        <authorList>
            <person name="Benchimol M."/>
            <person name="Almeida L.G."/>
            <person name="Vasconcelos A.T."/>
            <person name="Perreira-Neves A."/>
            <person name="Rosa I.A."/>
            <person name="Tasca T."/>
            <person name="Bogo M.R."/>
            <person name="de Souza W."/>
        </authorList>
    </citation>
    <scope>NUCLEOTIDE SEQUENCE [LARGE SCALE GENOMIC DNA]</scope>
    <source>
        <strain evidence="3">K</strain>
    </source>
</reference>
<dbReference type="VEuPathDB" id="TrichDB:TRFO_38255"/>
<dbReference type="GO" id="GO:0080041">
    <property type="term" value="F:ADP-ribose pyrophosphohydrolase activity"/>
    <property type="evidence" value="ECO:0007669"/>
    <property type="project" value="TreeGrafter"/>
</dbReference>
<evidence type="ECO:0000256" key="2">
    <source>
        <dbReference type="ARBA" id="ARBA00022801"/>
    </source>
</evidence>
<evidence type="ECO:0000256" key="1">
    <source>
        <dbReference type="ARBA" id="ARBA00001946"/>
    </source>
</evidence>
<comment type="caution">
    <text evidence="3">The sequence shown here is derived from an EMBL/GenBank/DDBJ whole genome shotgun (WGS) entry which is preliminary data.</text>
</comment>
<protein>
    <submittedName>
        <fullName evidence="3">Hydrolase, NUDIX family protein</fullName>
    </submittedName>
</protein>
<dbReference type="GO" id="GO:0080042">
    <property type="term" value="F:ADP-glucose pyrophosphohydrolase activity"/>
    <property type="evidence" value="ECO:0007669"/>
    <property type="project" value="TreeGrafter"/>
</dbReference>
<dbReference type="GeneID" id="94846639"/>
<dbReference type="PANTHER" id="PTHR11839:SF18">
    <property type="entry name" value="NUDIX HYDROLASE DOMAIN-CONTAINING PROTEIN"/>
    <property type="match status" value="1"/>
</dbReference>